<keyword evidence="2" id="KW-1185">Reference proteome</keyword>
<dbReference type="Gene3D" id="3.40.30.10">
    <property type="entry name" value="Glutaredoxin"/>
    <property type="match status" value="1"/>
</dbReference>
<gene>
    <name evidence="1" type="ORF">SAMN02799615_02415</name>
</gene>
<organism evidence="1 2">
    <name type="scientific">Dyella marensis</name>
    <dbReference type="NCBI Taxonomy" id="500610"/>
    <lineage>
        <taxon>Bacteria</taxon>
        <taxon>Pseudomonadati</taxon>
        <taxon>Pseudomonadota</taxon>
        <taxon>Gammaproteobacteria</taxon>
        <taxon>Lysobacterales</taxon>
        <taxon>Rhodanobacteraceae</taxon>
        <taxon>Dyella</taxon>
    </lineage>
</organism>
<evidence type="ECO:0000313" key="2">
    <source>
        <dbReference type="Proteomes" id="UP000199477"/>
    </source>
</evidence>
<reference evidence="2" key="1">
    <citation type="submission" date="2016-10" db="EMBL/GenBank/DDBJ databases">
        <authorList>
            <person name="Varghese N."/>
            <person name="Submissions S."/>
        </authorList>
    </citation>
    <scope>NUCLEOTIDE SEQUENCE [LARGE SCALE GENOMIC DNA]</scope>
    <source>
        <strain evidence="2">UNC178MFTsu3.1</strain>
    </source>
</reference>
<dbReference type="InterPro" id="IPR010296">
    <property type="entry name" value="DUF899_thioredox"/>
</dbReference>
<accession>A0A1I2FX33</accession>
<dbReference type="SUPFAM" id="SSF52833">
    <property type="entry name" value="Thioredoxin-like"/>
    <property type="match status" value="1"/>
</dbReference>
<dbReference type="Proteomes" id="UP000199477">
    <property type="component" value="Unassembled WGS sequence"/>
</dbReference>
<protein>
    <submittedName>
        <fullName evidence="1">Predicted dithiol-disulfide oxidoreductase, DUF899 family</fullName>
    </submittedName>
</protein>
<dbReference type="InterPro" id="IPR036249">
    <property type="entry name" value="Thioredoxin-like_sf"/>
</dbReference>
<dbReference type="EMBL" id="FONH01000007">
    <property type="protein sequence ID" value="SFF09513.1"/>
    <property type="molecule type" value="Genomic_DNA"/>
</dbReference>
<evidence type="ECO:0000313" key="1">
    <source>
        <dbReference type="EMBL" id="SFF09513.1"/>
    </source>
</evidence>
<dbReference type="AlphaFoldDB" id="A0A1I2FX33"/>
<sequence length="190" mass="21679">MEKHYAFDTDQGRATLAELFGENNQLMVYHLMYAPEWEISCKSCAFWADNFNGIVPHLAQHGVAFAAISRAPLAKLQKQAREFGWDFPWVSSLDDFNYDYQVSFSPDVLERDGAYYNYGTIKVSGTDYPGVSAFFKDDDGKVYHTYSAYSRGIDMFNAAYQYLDASPLGRNEESLSYPMAWVKHRIAYGS</sequence>
<proteinExistence type="predicted"/>
<name>A0A1I2FX33_9GAMM</name>
<dbReference type="STRING" id="500610.SAMN02799615_02415"/>
<dbReference type="Pfam" id="PF05988">
    <property type="entry name" value="DUF899"/>
    <property type="match status" value="1"/>
</dbReference>